<evidence type="ECO:0000313" key="5">
    <source>
        <dbReference type="Proteomes" id="UP000243024"/>
    </source>
</evidence>
<dbReference type="GO" id="GO:0005737">
    <property type="term" value="C:cytoplasm"/>
    <property type="evidence" value="ECO:0007669"/>
    <property type="project" value="UniProtKB-SubCell"/>
</dbReference>
<comment type="similarity">
    <text evidence="1 3">Belongs to the UreD family.</text>
</comment>
<dbReference type="RefSeq" id="WP_066200824.1">
    <property type="nucleotide sequence ID" value="NZ_CBCSAS010000056.1"/>
</dbReference>
<comment type="function">
    <text evidence="3">Required for maturation of urease via the functional incorporation of the urease nickel metallocenter.</text>
</comment>
<dbReference type="InterPro" id="IPR002669">
    <property type="entry name" value="UreD"/>
</dbReference>
<keyword evidence="5" id="KW-1185">Reference proteome</keyword>
<evidence type="ECO:0000256" key="1">
    <source>
        <dbReference type="ARBA" id="ARBA00007177"/>
    </source>
</evidence>
<protein>
    <recommendedName>
        <fullName evidence="3">Urease accessory protein UreD</fullName>
    </recommendedName>
</protein>
<proteinExistence type="inferred from homology"/>
<dbReference type="PANTHER" id="PTHR33643">
    <property type="entry name" value="UREASE ACCESSORY PROTEIN D"/>
    <property type="match status" value="1"/>
</dbReference>
<name>A0A132N4H0_HYDSH</name>
<organism evidence="4 5">
    <name type="scientific">Hydrogenibacillus schlegelii</name>
    <name type="common">Bacillus schlegelii</name>
    <dbReference type="NCBI Taxonomy" id="1484"/>
    <lineage>
        <taxon>Bacteria</taxon>
        <taxon>Bacillati</taxon>
        <taxon>Bacillota</taxon>
        <taxon>Bacilli</taxon>
        <taxon>Bacillales</taxon>
        <taxon>Bacillales Family X. Incertae Sedis</taxon>
        <taxon>Hydrogenibacillus</taxon>
    </lineage>
</organism>
<dbReference type="GO" id="GO:0016151">
    <property type="term" value="F:nickel cation binding"/>
    <property type="evidence" value="ECO:0007669"/>
    <property type="project" value="UniProtKB-UniRule"/>
</dbReference>
<comment type="subcellular location">
    <subcellularLocation>
        <location evidence="3">Cytoplasm</location>
    </subcellularLocation>
</comment>
<keyword evidence="2 3" id="KW-0143">Chaperone</keyword>
<comment type="caution">
    <text evidence="4">The sequence shown here is derived from an EMBL/GenBank/DDBJ whole genome shotgun (WGS) entry which is preliminary data.</text>
</comment>
<dbReference type="AlphaFoldDB" id="A0A132N4H0"/>
<keyword evidence="3" id="KW-0963">Cytoplasm</keyword>
<dbReference type="EMBL" id="JXBB01000017">
    <property type="protein sequence ID" value="OAR04406.1"/>
    <property type="molecule type" value="Genomic_DNA"/>
</dbReference>
<evidence type="ECO:0000256" key="2">
    <source>
        <dbReference type="ARBA" id="ARBA00023186"/>
    </source>
</evidence>
<dbReference type="Proteomes" id="UP000243024">
    <property type="component" value="Unassembled WGS sequence"/>
</dbReference>
<sequence length="233" mass="24192">MEAPWKIFGPLGTPGALPTYYVTNVTAGILAGDRLAAQVSLRPGARARVAAPAATRVHSMGPGQTAHQSLTFHLAPGAYLLYWPHQLIPYAGARYTQETTFHLAPGAGLVAAELVAPGRVAAGETFRFAALHMVTRLYLDGRLAVADQMHLGPEVAHGGRLGVLDGHTHVGTLYLAGAAAMVDLDHLVAHLEALPGVLAGVSRPHSQVVVARVLGQGAEPVAAALAALVPELM</sequence>
<dbReference type="PANTHER" id="PTHR33643:SF1">
    <property type="entry name" value="UREASE ACCESSORY PROTEIN D"/>
    <property type="match status" value="1"/>
</dbReference>
<keyword evidence="3" id="KW-0996">Nickel insertion</keyword>
<dbReference type="STRING" id="1484.SA87_01985"/>
<evidence type="ECO:0000256" key="3">
    <source>
        <dbReference type="HAMAP-Rule" id="MF_01384"/>
    </source>
</evidence>
<reference evidence="4 5" key="1">
    <citation type="submission" date="2015-09" db="EMBL/GenBank/DDBJ databases">
        <title>Draft genome sequence of Hydrogenibacillus schlegelii DSM 2000.</title>
        <authorList>
            <person name="Hemp J."/>
        </authorList>
    </citation>
    <scope>NUCLEOTIDE SEQUENCE [LARGE SCALE GENOMIC DNA]</scope>
    <source>
        <strain evidence="4 5">MA 48</strain>
    </source>
</reference>
<dbReference type="HAMAP" id="MF_01384">
    <property type="entry name" value="UreD"/>
    <property type="match status" value="1"/>
</dbReference>
<accession>A0A132N4H0</accession>
<evidence type="ECO:0000313" key="4">
    <source>
        <dbReference type="EMBL" id="OAR04406.1"/>
    </source>
</evidence>
<comment type="subunit">
    <text evidence="3">UreD, UreF and UreG form a complex that acts as a GTP-hydrolysis-dependent molecular chaperone, activating the urease apoprotein by helping to assemble the nickel containing metallocenter of UreC. The UreE protein probably delivers the nickel.</text>
</comment>
<dbReference type="Pfam" id="PF01774">
    <property type="entry name" value="UreD"/>
    <property type="match status" value="1"/>
</dbReference>
<gene>
    <name evidence="3" type="primary">ureD</name>
    <name evidence="4" type="ORF">SA87_01985</name>
</gene>